<evidence type="ECO:0000256" key="6">
    <source>
        <dbReference type="ARBA" id="ARBA00023125"/>
    </source>
</evidence>
<dbReference type="PROSITE" id="PS51898">
    <property type="entry name" value="TYR_RECOMBINASE"/>
    <property type="match status" value="1"/>
</dbReference>
<evidence type="ECO:0000256" key="2">
    <source>
        <dbReference type="ARBA" id="ARBA00022490"/>
    </source>
</evidence>
<dbReference type="Pfam" id="PF00589">
    <property type="entry name" value="Phage_integrase"/>
    <property type="match status" value="1"/>
</dbReference>
<organism evidence="12 13">
    <name type="scientific">Aquabacterium commune</name>
    <dbReference type="NCBI Taxonomy" id="70586"/>
    <lineage>
        <taxon>Bacteria</taxon>
        <taxon>Pseudomonadati</taxon>
        <taxon>Pseudomonadota</taxon>
        <taxon>Betaproteobacteria</taxon>
        <taxon>Burkholderiales</taxon>
        <taxon>Aquabacterium</taxon>
    </lineage>
</organism>
<dbReference type="InterPro" id="IPR023009">
    <property type="entry name" value="Tyrosine_recombinase_XerC/XerD"/>
</dbReference>
<evidence type="ECO:0000256" key="1">
    <source>
        <dbReference type="ARBA" id="ARBA00004496"/>
    </source>
</evidence>
<feature type="active site" description="O-(3'-phospho-DNA)-tyrosine intermediate" evidence="9">
    <location>
        <position position="319"/>
    </location>
</feature>
<keyword evidence="8 9" id="KW-0131">Cell cycle</keyword>
<keyword evidence="13" id="KW-1185">Reference proteome</keyword>
<evidence type="ECO:0000256" key="5">
    <source>
        <dbReference type="ARBA" id="ARBA00022908"/>
    </source>
</evidence>
<dbReference type="InterPro" id="IPR010998">
    <property type="entry name" value="Integrase_recombinase_N"/>
</dbReference>
<evidence type="ECO:0000256" key="3">
    <source>
        <dbReference type="ARBA" id="ARBA00022618"/>
    </source>
</evidence>
<keyword evidence="6 9" id="KW-0238">DNA-binding</keyword>
<dbReference type="GO" id="GO:0003677">
    <property type="term" value="F:DNA binding"/>
    <property type="evidence" value="ECO:0007669"/>
    <property type="project" value="UniProtKB-UniRule"/>
</dbReference>
<reference evidence="12 13" key="1">
    <citation type="submission" date="2019-03" db="EMBL/GenBank/DDBJ databases">
        <title>Genomic Encyclopedia of Type Strains, Phase IV (KMG-IV): sequencing the most valuable type-strain genomes for metagenomic binning, comparative biology and taxonomic classification.</title>
        <authorList>
            <person name="Goeker M."/>
        </authorList>
    </citation>
    <scope>NUCLEOTIDE SEQUENCE [LARGE SCALE GENOMIC DNA]</scope>
    <source>
        <strain evidence="12 13">DSM 11901</strain>
    </source>
</reference>
<dbReference type="OrthoDB" id="9801717at2"/>
<dbReference type="GO" id="GO:0007059">
    <property type="term" value="P:chromosome segregation"/>
    <property type="evidence" value="ECO:0007669"/>
    <property type="project" value="UniProtKB-UniRule"/>
</dbReference>
<comment type="function">
    <text evidence="9">Site-specific tyrosine recombinase, which acts by catalyzing the cutting and rejoining of the recombining DNA molecules. The XerC-XerD complex is essential to convert dimers of the bacterial chromosome into monomers to permit their segregation at cell division. It also contributes to the segregational stability of plasmids.</text>
</comment>
<dbReference type="AlphaFoldDB" id="A0A4R6RAA3"/>
<dbReference type="InterPro" id="IPR013762">
    <property type="entry name" value="Integrase-like_cat_sf"/>
</dbReference>
<dbReference type="GO" id="GO:0009037">
    <property type="term" value="F:tyrosine-based site-specific recombinase activity"/>
    <property type="evidence" value="ECO:0007669"/>
    <property type="project" value="UniProtKB-UniRule"/>
</dbReference>
<dbReference type="SUPFAM" id="SSF56349">
    <property type="entry name" value="DNA breaking-rejoining enzymes"/>
    <property type="match status" value="1"/>
</dbReference>
<evidence type="ECO:0000256" key="9">
    <source>
        <dbReference type="HAMAP-Rule" id="MF_01808"/>
    </source>
</evidence>
<dbReference type="PANTHER" id="PTHR30349">
    <property type="entry name" value="PHAGE INTEGRASE-RELATED"/>
    <property type="match status" value="1"/>
</dbReference>
<evidence type="ECO:0000313" key="12">
    <source>
        <dbReference type="EMBL" id="TDP82884.1"/>
    </source>
</evidence>
<dbReference type="Gene3D" id="1.10.150.130">
    <property type="match status" value="1"/>
</dbReference>
<dbReference type="PANTHER" id="PTHR30349:SF81">
    <property type="entry name" value="TYROSINE RECOMBINASE XERC"/>
    <property type="match status" value="1"/>
</dbReference>
<evidence type="ECO:0000256" key="8">
    <source>
        <dbReference type="ARBA" id="ARBA00023306"/>
    </source>
</evidence>
<dbReference type="InterPro" id="IPR004107">
    <property type="entry name" value="Integrase_SAM-like_N"/>
</dbReference>
<dbReference type="Gene3D" id="1.10.443.10">
    <property type="entry name" value="Intergrase catalytic core"/>
    <property type="match status" value="1"/>
</dbReference>
<comment type="similarity">
    <text evidence="9">Belongs to the 'phage' integrase family. XerC subfamily.</text>
</comment>
<feature type="active site" evidence="9">
    <location>
        <position position="310"/>
    </location>
</feature>
<keyword evidence="2 9" id="KW-0963">Cytoplasm</keyword>
<proteinExistence type="inferred from homology"/>
<evidence type="ECO:0000259" key="10">
    <source>
        <dbReference type="PROSITE" id="PS51898"/>
    </source>
</evidence>
<feature type="domain" description="Core-binding (CB)" evidence="11">
    <location>
        <begin position="20"/>
        <end position="105"/>
    </location>
</feature>
<comment type="subcellular location">
    <subcellularLocation>
        <location evidence="1 9">Cytoplasm</location>
    </subcellularLocation>
</comment>
<feature type="active site" evidence="9">
    <location>
        <position position="284"/>
    </location>
</feature>
<dbReference type="GO" id="GO:0051301">
    <property type="term" value="P:cell division"/>
    <property type="evidence" value="ECO:0007669"/>
    <property type="project" value="UniProtKB-KW"/>
</dbReference>
<dbReference type="GO" id="GO:0006313">
    <property type="term" value="P:DNA transposition"/>
    <property type="evidence" value="ECO:0007669"/>
    <property type="project" value="UniProtKB-UniRule"/>
</dbReference>
<dbReference type="InterPro" id="IPR050090">
    <property type="entry name" value="Tyrosine_recombinase_XerCD"/>
</dbReference>
<keyword evidence="4 9" id="KW-0159">Chromosome partition</keyword>
<feature type="active site" evidence="9">
    <location>
        <position position="184"/>
    </location>
</feature>
<accession>A0A4R6RAA3</accession>
<feature type="active site" evidence="9">
    <location>
        <position position="215"/>
    </location>
</feature>
<evidence type="ECO:0000313" key="13">
    <source>
        <dbReference type="Proteomes" id="UP000294593"/>
    </source>
</evidence>
<dbReference type="Proteomes" id="UP000294593">
    <property type="component" value="Unassembled WGS sequence"/>
</dbReference>
<keyword evidence="5 9" id="KW-0229">DNA integration</keyword>
<sequence>MALPRPAIADAPAASDTASSHAAALIARHLEHLRVQRRLADSTLGMYADALARLSAFCARESLALGDVKAHHARGWLARLHAQGLGPRSLAITLSGWRGFYRWLGREGGVAANPIDGLKPPKAAKPLPKALSVDHAVALAEHAPADPAEHAASPAAATRSAREAPWLQARDHAMVELLYSCGLRSAELLSLDALAGPDAIGWLDLEGAEAHVLGKGSKRRTVPIGQAALTALRAWLAVREQLTPPDGPALFLSRLGRRLTAMQLRNRLKQLAQAAGLPTHVHPHMLRHSFASHLLQSSGDLRAVQELLGHAHISTTQVYTRLDFQHLAKVYDAAHPRARRKDSCD</sequence>
<dbReference type="RefSeq" id="WP_133608831.1">
    <property type="nucleotide sequence ID" value="NZ_SNXW01000005.1"/>
</dbReference>
<comment type="caution">
    <text evidence="12">The sequence shown here is derived from an EMBL/GenBank/DDBJ whole genome shotgun (WGS) entry which is preliminary data.</text>
</comment>
<feature type="domain" description="Tyr recombinase" evidence="10">
    <location>
        <begin position="126"/>
        <end position="332"/>
    </location>
</feature>
<protein>
    <recommendedName>
        <fullName evidence="9">Tyrosine recombinase XerC</fullName>
    </recommendedName>
</protein>
<comment type="subunit">
    <text evidence="9">Forms a cyclic heterotetrameric complex composed of two molecules of XerC and two molecules of XerD.</text>
</comment>
<dbReference type="EMBL" id="SNXW01000005">
    <property type="protein sequence ID" value="TDP82884.1"/>
    <property type="molecule type" value="Genomic_DNA"/>
</dbReference>
<dbReference type="HAMAP" id="MF_01808">
    <property type="entry name" value="Recomb_XerC_XerD"/>
    <property type="match status" value="1"/>
</dbReference>
<dbReference type="InterPro" id="IPR044068">
    <property type="entry name" value="CB"/>
</dbReference>
<evidence type="ECO:0000259" key="11">
    <source>
        <dbReference type="PROSITE" id="PS51900"/>
    </source>
</evidence>
<name>A0A4R6RAA3_9BURK</name>
<evidence type="ECO:0000256" key="7">
    <source>
        <dbReference type="ARBA" id="ARBA00023172"/>
    </source>
</evidence>
<dbReference type="PROSITE" id="PS51900">
    <property type="entry name" value="CB"/>
    <property type="match status" value="1"/>
</dbReference>
<gene>
    <name evidence="9" type="primary">xerC</name>
    <name evidence="12" type="ORF">EV672_10571</name>
</gene>
<feature type="active site" evidence="9">
    <location>
        <position position="287"/>
    </location>
</feature>
<dbReference type="InterPro" id="IPR002104">
    <property type="entry name" value="Integrase_catalytic"/>
</dbReference>
<dbReference type="InterPro" id="IPR011010">
    <property type="entry name" value="DNA_brk_join_enz"/>
</dbReference>
<dbReference type="Pfam" id="PF02899">
    <property type="entry name" value="Phage_int_SAM_1"/>
    <property type="match status" value="1"/>
</dbReference>
<evidence type="ECO:0000256" key="4">
    <source>
        <dbReference type="ARBA" id="ARBA00022829"/>
    </source>
</evidence>
<dbReference type="GO" id="GO:0005737">
    <property type="term" value="C:cytoplasm"/>
    <property type="evidence" value="ECO:0007669"/>
    <property type="project" value="UniProtKB-SubCell"/>
</dbReference>
<keyword evidence="7 9" id="KW-0233">DNA recombination</keyword>
<dbReference type="CDD" id="cd00798">
    <property type="entry name" value="INT_XerDC_C"/>
    <property type="match status" value="1"/>
</dbReference>
<keyword evidence="3 9" id="KW-0132">Cell division</keyword>